<feature type="compositionally biased region" description="Basic and acidic residues" evidence="6">
    <location>
        <begin position="160"/>
        <end position="183"/>
    </location>
</feature>
<keyword evidence="3 5" id="KW-0533">Nickel</keyword>
<dbReference type="GO" id="GO:0006457">
    <property type="term" value="P:protein folding"/>
    <property type="evidence" value="ECO:0007669"/>
    <property type="project" value="InterPro"/>
</dbReference>
<proteinExistence type="inferred from homology"/>
<comment type="subcellular location">
    <subcellularLocation>
        <location evidence="1 5">Cytoplasm</location>
    </subcellularLocation>
</comment>
<dbReference type="Gene3D" id="2.60.260.20">
    <property type="entry name" value="Urease metallochaperone UreE, N-terminal domain"/>
    <property type="match status" value="1"/>
</dbReference>
<gene>
    <name evidence="5" type="primary">ureE</name>
    <name evidence="8" type="ORF">DEM34_00095</name>
</gene>
<dbReference type="GO" id="GO:0005737">
    <property type="term" value="C:cytoplasm"/>
    <property type="evidence" value="ECO:0007669"/>
    <property type="project" value="UniProtKB-SubCell"/>
</dbReference>
<dbReference type="GO" id="GO:0016151">
    <property type="term" value="F:nickel cation binding"/>
    <property type="evidence" value="ECO:0007669"/>
    <property type="project" value="UniProtKB-UniRule"/>
</dbReference>
<dbReference type="Proteomes" id="UP000245474">
    <property type="component" value="Unassembled WGS sequence"/>
</dbReference>
<dbReference type="Gene3D" id="3.30.70.790">
    <property type="entry name" value="UreE, C-terminal domain"/>
    <property type="match status" value="1"/>
</dbReference>
<keyword evidence="2 5" id="KW-0963">Cytoplasm</keyword>
<dbReference type="InterPro" id="IPR004029">
    <property type="entry name" value="UreE_N"/>
</dbReference>
<reference evidence="8 9" key="1">
    <citation type="submission" date="2018-05" db="EMBL/GenBank/DDBJ databases">
        <title>Spiribacter halobius sp. nov., a moderately halophilic bacterium isolated from marine solar saltern.</title>
        <authorList>
            <person name="Zheng W.-S."/>
            <person name="Lu D.-C."/>
            <person name="Du Z.-J."/>
        </authorList>
    </citation>
    <scope>NUCLEOTIDE SEQUENCE [LARGE SCALE GENOMIC DNA]</scope>
    <source>
        <strain evidence="8 9">E85</strain>
    </source>
</reference>
<organism evidence="8 9">
    <name type="scientific">Sediminicurvatus halobius</name>
    <dbReference type="NCBI Taxonomy" id="2182432"/>
    <lineage>
        <taxon>Bacteria</taxon>
        <taxon>Pseudomonadati</taxon>
        <taxon>Pseudomonadota</taxon>
        <taxon>Gammaproteobacteria</taxon>
        <taxon>Chromatiales</taxon>
        <taxon>Ectothiorhodospiraceae</taxon>
        <taxon>Sediminicurvatus</taxon>
    </lineage>
</organism>
<dbReference type="SUPFAM" id="SSF69287">
    <property type="entry name" value="Urease metallochaperone UreE, N-terminal domain"/>
    <property type="match status" value="1"/>
</dbReference>
<evidence type="ECO:0000256" key="1">
    <source>
        <dbReference type="ARBA" id="ARBA00004496"/>
    </source>
</evidence>
<dbReference type="OrthoDB" id="5421304at2"/>
<evidence type="ECO:0000256" key="2">
    <source>
        <dbReference type="ARBA" id="ARBA00022490"/>
    </source>
</evidence>
<dbReference type="NCBIfam" id="NF009751">
    <property type="entry name" value="PRK13261.1-1"/>
    <property type="match status" value="1"/>
</dbReference>
<dbReference type="GO" id="GO:0019627">
    <property type="term" value="P:urea metabolic process"/>
    <property type="evidence" value="ECO:0007669"/>
    <property type="project" value="InterPro"/>
</dbReference>
<comment type="caution">
    <text evidence="8">The sequence shown here is derived from an EMBL/GenBank/DDBJ whole genome shotgun (WGS) entry which is preliminary data.</text>
</comment>
<evidence type="ECO:0000256" key="5">
    <source>
        <dbReference type="HAMAP-Rule" id="MF_00822"/>
    </source>
</evidence>
<evidence type="ECO:0000313" key="9">
    <source>
        <dbReference type="Proteomes" id="UP000245474"/>
    </source>
</evidence>
<accession>A0A2U2N981</accession>
<feature type="region of interest" description="Disordered" evidence="6">
    <location>
        <begin position="138"/>
        <end position="214"/>
    </location>
</feature>
<dbReference type="CDD" id="cd00571">
    <property type="entry name" value="UreE"/>
    <property type="match status" value="1"/>
</dbReference>
<evidence type="ECO:0000256" key="6">
    <source>
        <dbReference type="SAM" id="MobiDB-lite"/>
    </source>
</evidence>
<evidence type="ECO:0000259" key="7">
    <source>
        <dbReference type="SMART" id="SM00988"/>
    </source>
</evidence>
<dbReference type="SUPFAM" id="SSF69737">
    <property type="entry name" value="Urease metallochaperone UreE, C-terminal domain"/>
    <property type="match status" value="1"/>
</dbReference>
<name>A0A2U2N981_9GAMM</name>
<dbReference type="GO" id="GO:0065003">
    <property type="term" value="P:protein-containing complex assembly"/>
    <property type="evidence" value="ECO:0007669"/>
    <property type="project" value="InterPro"/>
</dbReference>
<evidence type="ECO:0000313" key="8">
    <source>
        <dbReference type="EMBL" id="PWG65711.1"/>
    </source>
</evidence>
<comment type="similarity">
    <text evidence="5">Belongs to the UreE family.</text>
</comment>
<keyword evidence="9" id="KW-1185">Reference proteome</keyword>
<evidence type="ECO:0000256" key="3">
    <source>
        <dbReference type="ARBA" id="ARBA00022596"/>
    </source>
</evidence>
<feature type="domain" description="UreE urease accessory N-terminal" evidence="7">
    <location>
        <begin position="1"/>
        <end position="65"/>
    </location>
</feature>
<feature type="compositionally biased region" description="Low complexity" evidence="6">
    <location>
        <begin position="184"/>
        <end position="204"/>
    </location>
</feature>
<dbReference type="HAMAP" id="MF_00822">
    <property type="entry name" value="UreE"/>
    <property type="match status" value="1"/>
</dbReference>
<sequence>MMRLTERLPPGEEADASLTLPFELRERSRFRARLDDGREAGVMLPRGGQPLRGGERLRAEDGTVVRIAAAPESVSTAFHRDPRMVARAAYHLGNRHVALEVGDTWVRYRHDHVLDEMVTGLGLRVFPERAPFEPEAGAYAHGHAHGHGQSGSHAHSHTHSHGDDHGAGPDAHFETHRRAHAEAVARAGGDATASASTSVSTSAGDGEGETGDRR</sequence>
<dbReference type="Pfam" id="PF02814">
    <property type="entry name" value="UreE_N"/>
    <property type="match status" value="1"/>
</dbReference>
<dbReference type="Pfam" id="PF05194">
    <property type="entry name" value="UreE_C"/>
    <property type="match status" value="1"/>
</dbReference>
<dbReference type="InterPro" id="IPR012406">
    <property type="entry name" value="UreE"/>
</dbReference>
<dbReference type="GO" id="GO:0051082">
    <property type="term" value="F:unfolded protein binding"/>
    <property type="evidence" value="ECO:0007669"/>
    <property type="project" value="UniProtKB-UniRule"/>
</dbReference>
<protein>
    <recommendedName>
        <fullName evidence="5">Urease accessory protein UreE</fullName>
    </recommendedName>
</protein>
<evidence type="ECO:0000256" key="4">
    <source>
        <dbReference type="ARBA" id="ARBA00023186"/>
    </source>
</evidence>
<dbReference type="EMBL" id="QFFI01000001">
    <property type="protein sequence ID" value="PWG65711.1"/>
    <property type="molecule type" value="Genomic_DNA"/>
</dbReference>
<keyword evidence="4 5" id="KW-0143">Chaperone</keyword>
<dbReference type="SMART" id="SM00988">
    <property type="entry name" value="UreE_N"/>
    <property type="match status" value="1"/>
</dbReference>
<dbReference type="AlphaFoldDB" id="A0A2U2N981"/>
<dbReference type="InterPro" id="IPR007864">
    <property type="entry name" value="UreE_C_dom"/>
</dbReference>
<comment type="function">
    <text evidence="5">Involved in urease metallocenter assembly. Binds nickel. Probably functions as a nickel donor during metallocenter assembly.</text>
</comment>
<dbReference type="InterPro" id="IPR036118">
    <property type="entry name" value="UreE_N_sf"/>
</dbReference>